<dbReference type="Proteomes" id="UP000321567">
    <property type="component" value="Unassembled WGS sequence"/>
</dbReference>
<dbReference type="RefSeq" id="WP_147163761.1">
    <property type="nucleotide sequence ID" value="NZ_BJZO01000046.1"/>
</dbReference>
<dbReference type="InterPro" id="IPR036291">
    <property type="entry name" value="NAD(P)-bd_dom_sf"/>
</dbReference>
<keyword evidence="7" id="KW-1185">Reference proteome</keyword>
<dbReference type="InterPro" id="IPR051935">
    <property type="entry name" value="HSDL2"/>
</dbReference>
<dbReference type="Gene3D" id="3.40.50.720">
    <property type="entry name" value="NAD(P)-binding Rossmann-like Domain"/>
    <property type="match status" value="1"/>
</dbReference>
<sequence length="284" mass="29820">MRSLHAKTLFITGASRGIGKAIALRAAHDGANVVVAAKTDQPHPRLPGTIHATAAEIEAAGGRALPLCVDVRDEEAVGVAVTRAAETFGGIDIVVNNASAISLTDTPATALKRYDLMMDINVRGTFAVTRACLPWLRRADNPHILTLSPPPSLDSAWYGPHVAYTLSKMGMSLCVLGWAEEFREEGIAANALWPCTLIATAALGMVGEAIPPGACRTPAIVAEAAWAILTRPARSCTGTFFLDEAVLREEGVDDFTPYAVEPGGRLWPDLFVGTPGGKAKAGSV</sequence>
<dbReference type="GO" id="GO:0016491">
    <property type="term" value="F:oxidoreductase activity"/>
    <property type="evidence" value="ECO:0007669"/>
    <property type="project" value="UniProtKB-KW"/>
</dbReference>
<dbReference type="InterPro" id="IPR002347">
    <property type="entry name" value="SDR_fam"/>
</dbReference>
<evidence type="ECO:0000256" key="4">
    <source>
        <dbReference type="ARBA" id="ARBA00023002"/>
    </source>
</evidence>
<gene>
    <name evidence="6" type="ORF">ROR02_18640</name>
</gene>
<evidence type="ECO:0000256" key="5">
    <source>
        <dbReference type="ARBA" id="ARBA00023140"/>
    </source>
</evidence>
<keyword evidence="3" id="KW-0521">NADP</keyword>
<comment type="similarity">
    <text evidence="2">Belongs to the short-chain dehydrogenases/reductases (SDR) family.</text>
</comment>
<organism evidence="6 7">
    <name type="scientific">Pararhodospirillum oryzae</name>
    <dbReference type="NCBI Taxonomy" id="478448"/>
    <lineage>
        <taxon>Bacteria</taxon>
        <taxon>Pseudomonadati</taxon>
        <taxon>Pseudomonadota</taxon>
        <taxon>Alphaproteobacteria</taxon>
        <taxon>Rhodospirillales</taxon>
        <taxon>Rhodospirillaceae</taxon>
        <taxon>Pararhodospirillum</taxon>
    </lineage>
</organism>
<dbReference type="NCBIfam" id="NF006133">
    <property type="entry name" value="PRK08278.1"/>
    <property type="match status" value="1"/>
</dbReference>
<reference evidence="6 7" key="1">
    <citation type="submission" date="2019-07" db="EMBL/GenBank/DDBJ databases">
        <title>Whole genome shotgun sequence of Rhodospirillum oryzae NBRC 107573.</title>
        <authorList>
            <person name="Hosoyama A."/>
            <person name="Uohara A."/>
            <person name="Ohji S."/>
            <person name="Ichikawa N."/>
        </authorList>
    </citation>
    <scope>NUCLEOTIDE SEQUENCE [LARGE SCALE GENOMIC DNA]</scope>
    <source>
        <strain evidence="6 7">NBRC 107573</strain>
    </source>
</reference>
<evidence type="ECO:0000256" key="3">
    <source>
        <dbReference type="ARBA" id="ARBA00022857"/>
    </source>
</evidence>
<dbReference type="EMBL" id="BJZO01000046">
    <property type="protein sequence ID" value="GEO81733.1"/>
    <property type="molecule type" value="Genomic_DNA"/>
</dbReference>
<evidence type="ECO:0000313" key="7">
    <source>
        <dbReference type="Proteomes" id="UP000321567"/>
    </source>
</evidence>
<dbReference type="FunFam" id="3.40.50.720:FF:000301">
    <property type="entry name" value="Hydroxysteroid dehydrogenase like 2"/>
    <property type="match status" value="1"/>
</dbReference>
<protein>
    <submittedName>
        <fullName evidence="6">Short chain dehydrogenase</fullName>
    </submittedName>
</protein>
<dbReference type="PANTHER" id="PTHR42808">
    <property type="entry name" value="HYDROXYSTEROID DEHYDROGENASE-LIKE PROTEIN 2"/>
    <property type="match status" value="1"/>
</dbReference>
<dbReference type="Pfam" id="PF00106">
    <property type="entry name" value="adh_short"/>
    <property type="match status" value="1"/>
</dbReference>
<keyword evidence="5" id="KW-0576">Peroxisome</keyword>
<dbReference type="PANTHER" id="PTHR42808:SF3">
    <property type="entry name" value="HYDROXYSTEROID DEHYDROGENASE-LIKE PROTEIN 2"/>
    <property type="match status" value="1"/>
</dbReference>
<dbReference type="OrthoDB" id="9810935at2"/>
<accession>A0A512H8F7</accession>
<dbReference type="AlphaFoldDB" id="A0A512H8F7"/>
<keyword evidence="4" id="KW-0560">Oxidoreductase</keyword>
<dbReference type="PRINTS" id="PR00081">
    <property type="entry name" value="GDHRDH"/>
</dbReference>
<evidence type="ECO:0000256" key="2">
    <source>
        <dbReference type="ARBA" id="ARBA00006484"/>
    </source>
</evidence>
<comment type="subcellular location">
    <subcellularLocation>
        <location evidence="1">Peroxisome</location>
    </subcellularLocation>
</comment>
<dbReference type="SUPFAM" id="SSF51735">
    <property type="entry name" value="NAD(P)-binding Rossmann-fold domains"/>
    <property type="match status" value="1"/>
</dbReference>
<name>A0A512H8F7_9PROT</name>
<proteinExistence type="inferred from homology"/>
<evidence type="ECO:0000256" key="1">
    <source>
        <dbReference type="ARBA" id="ARBA00004275"/>
    </source>
</evidence>
<comment type="caution">
    <text evidence="6">The sequence shown here is derived from an EMBL/GenBank/DDBJ whole genome shotgun (WGS) entry which is preliminary data.</text>
</comment>
<evidence type="ECO:0000313" key="6">
    <source>
        <dbReference type="EMBL" id="GEO81733.1"/>
    </source>
</evidence>